<proteinExistence type="inferred from homology"/>
<dbReference type="Proteomes" id="UP001220610">
    <property type="component" value="Chromosome"/>
</dbReference>
<evidence type="ECO:0000256" key="7">
    <source>
        <dbReference type="SAM" id="Phobius"/>
    </source>
</evidence>
<evidence type="ECO:0000256" key="5">
    <source>
        <dbReference type="ARBA" id="ARBA00023070"/>
    </source>
</evidence>
<organism evidence="9 10">
    <name type="scientific">Candidatus Pseudobacter hemicellulosilyticus</name>
    <dbReference type="NCBI Taxonomy" id="3121375"/>
    <lineage>
        <taxon>Bacteria</taxon>
        <taxon>Pseudomonadati</taxon>
        <taxon>Bacteroidota</taxon>
        <taxon>Chitinophagia</taxon>
        <taxon>Chitinophagales</taxon>
        <taxon>Chitinophagaceae</taxon>
        <taxon>Pseudobacter</taxon>
    </lineage>
</organism>
<reference evidence="9" key="1">
    <citation type="submission" date="2023-03" db="EMBL/GenBank/DDBJ databases">
        <title>Andean soil-derived lignocellulolytic bacterial consortium as a source of novel taxa and putative plastic-active enzymes.</title>
        <authorList>
            <person name="Diaz-Garcia L."/>
            <person name="Chuvochina M."/>
            <person name="Feuerriegel G."/>
            <person name="Bunk B."/>
            <person name="Sproer C."/>
            <person name="Streit W.R."/>
            <person name="Rodriguez L.M."/>
            <person name="Overmann J."/>
            <person name="Jimenez D.J."/>
        </authorList>
    </citation>
    <scope>NUCLEOTIDE SEQUENCE</scope>
    <source>
        <strain evidence="9">MAG 7</strain>
    </source>
</reference>
<name>A0AAJ5WSW4_9BACT</name>
<keyword evidence="7" id="KW-1133">Transmembrane helix</keyword>
<accession>A0AAJ5WSW4</accession>
<dbReference type="Gene3D" id="3.50.50.60">
    <property type="entry name" value="FAD/NAD(P)-binding domain"/>
    <property type="match status" value="1"/>
</dbReference>
<evidence type="ECO:0000256" key="3">
    <source>
        <dbReference type="ARBA" id="ARBA00012535"/>
    </source>
</evidence>
<dbReference type="AlphaFoldDB" id="A0AAJ5WSW4"/>
<feature type="transmembrane region" description="Helical" evidence="7">
    <location>
        <begin position="12"/>
        <end position="29"/>
    </location>
</feature>
<protein>
    <recommendedName>
        <fullName evidence="4">Tryptophan 2-monooxygenase</fullName>
        <ecNumber evidence="3">1.13.12.3</ecNumber>
    </recommendedName>
</protein>
<dbReference type="InterPro" id="IPR050281">
    <property type="entry name" value="Flavin_monoamine_oxidase"/>
</dbReference>
<dbReference type="Pfam" id="PF01593">
    <property type="entry name" value="Amino_oxidase"/>
    <property type="match status" value="1"/>
</dbReference>
<feature type="domain" description="Amine oxidase" evidence="8">
    <location>
        <begin position="20"/>
        <end position="428"/>
    </location>
</feature>
<evidence type="ECO:0000313" key="9">
    <source>
        <dbReference type="EMBL" id="WEK36072.1"/>
    </source>
</evidence>
<dbReference type="EC" id="1.13.12.3" evidence="3"/>
<keyword evidence="5" id="KW-0073">Auxin biosynthesis</keyword>
<comment type="pathway">
    <text evidence="1">Plant hormone metabolism; auxin biosynthesis.</text>
</comment>
<dbReference type="SUPFAM" id="SSF51905">
    <property type="entry name" value="FAD/NAD(P)-binding domain"/>
    <property type="match status" value="1"/>
</dbReference>
<evidence type="ECO:0000256" key="6">
    <source>
        <dbReference type="ARBA" id="ARBA00047321"/>
    </source>
</evidence>
<comment type="catalytic activity">
    <reaction evidence="6">
        <text>L-tryptophan + O2 = indole-3-acetamide + CO2 + H2O</text>
        <dbReference type="Rhea" id="RHEA:16165"/>
        <dbReference type="ChEBI" id="CHEBI:15377"/>
        <dbReference type="ChEBI" id="CHEBI:15379"/>
        <dbReference type="ChEBI" id="CHEBI:16031"/>
        <dbReference type="ChEBI" id="CHEBI:16526"/>
        <dbReference type="ChEBI" id="CHEBI:57912"/>
        <dbReference type="EC" id="1.13.12.3"/>
    </reaction>
</comment>
<dbReference type="EMBL" id="CP119311">
    <property type="protein sequence ID" value="WEK36072.1"/>
    <property type="molecule type" value="Genomic_DNA"/>
</dbReference>
<comment type="similarity">
    <text evidence="2">Belongs to the tryptophan 2-monooxygenase family.</text>
</comment>
<dbReference type="InterPro" id="IPR002937">
    <property type="entry name" value="Amino_oxidase"/>
</dbReference>
<evidence type="ECO:0000259" key="8">
    <source>
        <dbReference type="Pfam" id="PF01593"/>
    </source>
</evidence>
<dbReference type="PANTHER" id="PTHR10742:SF410">
    <property type="entry name" value="LYSINE-SPECIFIC HISTONE DEMETHYLASE 2"/>
    <property type="match status" value="1"/>
</dbReference>
<evidence type="ECO:0000313" key="10">
    <source>
        <dbReference type="Proteomes" id="UP001220610"/>
    </source>
</evidence>
<gene>
    <name evidence="9" type="ORF">P0Y53_01040</name>
</gene>
<evidence type="ECO:0000256" key="2">
    <source>
        <dbReference type="ARBA" id="ARBA00005833"/>
    </source>
</evidence>
<keyword evidence="7" id="KW-0812">Transmembrane</keyword>
<dbReference type="SUPFAM" id="SSF54373">
    <property type="entry name" value="FAD-linked reductases, C-terminal domain"/>
    <property type="match status" value="1"/>
</dbReference>
<dbReference type="PANTHER" id="PTHR10742">
    <property type="entry name" value="FLAVIN MONOAMINE OXIDASE"/>
    <property type="match status" value="1"/>
</dbReference>
<keyword evidence="7" id="KW-0472">Membrane</keyword>
<dbReference type="GO" id="GO:0050361">
    <property type="term" value="F:tryptophan 2-monooxygenase activity"/>
    <property type="evidence" value="ECO:0007669"/>
    <property type="project" value="UniProtKB-EC"/>
</dbReference>
<evidence type="ECO:0000256" key="1">
    <source>
        <dbReference type="ARBA" id="ARBA00004814"/>
    </source>
</evidence>
<dbReference type="InterPro" id="IPR036188">
    <property type="entry name" value="FAD/NAD-bd_sf"/>
</dbReference>
<dbReference type="GO" id="GO:0009851">
    <property type="term" value="P:auxin biosynthetic process"/>
    <property type="evidence" value="ECO:0007669"/>
    <property type="project" value="UniProtKB-KW"/>
</dbReference>
<sequence>MDPFIRTTNNELLIIGGGAAGLMAAYHLLKAGKTVTLLEAADRAGGRIHTVRQQGYALPVELGPEFVHGNLPLTSGLLEKAGLHKLPIEGNFYRVENGRWLPMEEIVDGWDQLLQEMAGLAQDMPLQDFLDQYYAAPEQARLRKEIEYYAQGFDVADLARVSVKGLWKEWTAEENDNRKIREGYGRMIDYLLSECRSMGLQLHTGCIVKELHWEAGKVQASTADGRQFVAAKAIVTVSLGVLQSEAGIAAIRFSPALDSWRKAATGLGFGNVIKFQLFFKQAFWQEEQADAAFAISWEAIPTWWTSSPFRDAMLTGYIGGGLADQLSGRDKPALLALALQSLSGIFGKSLDELKALLVDARITDWRQEPLTLGAYSYPTVGAGDCIAQLKTPVADTVYFAGEAVYEGGHPGTVEAALTSGQQVVERILRQ</sequence>
<evidence type="ECO:0000256" key="4">
    <source>
        <dbReference type="ARBA" id="ARBA00017871"/>
    </source>
</evidence>